<organism evidence="11 12">
    <name type="scientific">Lophium mytilinum</name>
    <dbReference type="NCBI Taxonomy" id="390894"/>
    <lineage>
        <taxon>Eukaryota</taxon>
        <taxon>Fungi</taxon>
        <taxon>Dikarya</taxon>
        <taxon>Ascomycota</taxon>
        <taxon>Pezizomycotina</taxon>
        <taxon>Dothideomycetes</taxon>
        <taxon>Pleosporomycetidae</taxon>
        <taxon>Mytilinidiales</taxon>
        <taxon>Mytilinidiaceae</taxon>
        <taxon>Lophium</taxon>
    </lineage>
</organism>
<keyword evidence="3" id="KW-0808">Transferase</keyword>
<keyword evidence="12" id="KW-1185">Reference proteome</keyword>
<feature type="domain" description="RING-type" evidence="10">
    <location>
        <begin position="311"/>
        <end position="352"/>
    </location>
</feature>
<dbReference type="Gene3D" id="3.30.40.10">
    <property type="entry name" value="Zinc/RING finger domain, C3HC4 (zinc finger)"/>
    <property type="match status" value="1"/>
</dbReference>
<evidence type="ECO:0000256" key="9">
    <source>
        <dbReference type="SAM" id="MobiDB-lite"/>
    </source>
</evidence>
<keyword evidence="5 8" id="KW-0863">Zinc-finger</keyword>
<keyword evidence="4" id="KW-0479">Metal-binding</keyword>
<protein>
    <recommendedName>
        <fullName evidence="2">RING-type E3 ubiquitin transferase</fullName>
        <ecNumber evidence="2">2.3.2.27</ecNumber>
    </recommendedName>
</protein>
<dbReference type="InterPro" id="IPR001841">
    <property type="entry name" value="Znf_RING"/>
</dbReference>
<name>A0A6A6RDC7_9PEZI</name>
<evidence type="ECO:0000256" key="3">
    <source>
        <dbReference type="ARBA" id="ARBA00022679"/>
    </source>
</evidence>
<reference evidence="11" key="1">
    <citation type="journal article" date="2020" name="Stud. Mycol.">
        <title>101 Dothideomycetes genomes: a test case for predicting lifestyles and emergence of pathogens.</title>
        <authorList>
            <person name="Haridas S."/>
            <person name="Albert R."/>
            <person name="Binder M."/>
            <person name="Bloem J."/>
            <person name="Labutti K."/>
            <person name="Salamov A."/>
            <person name="Andreopoulos B."/>
            <person name="Baker S."/>
            <person name="Barry K."/>
            <person name="Bills G."/>
            <person name="Bluhm B."/>
            <person name="Cannon C."/>
            <person name="Castanera R."/>
            <person name="Culley D."/>
            <person name="Daum C."/>
            <person name="Ezra D."/>
            <person name="Gonzalez J."/>
            <person name="Henrissat B."/>
            <person name="Kuo A."/>
            <person name="Liang C."/>
            <person name="Lipzen A."/>
            <person name="Lutzoni F."/>
            <person name="Magnuson J."/>
            <person name="Mondo S."/>
            <person name="Nolan M."/>
            <person name="Ohm R."/>
            <person name="Pangilinan J."/>
            <person name="Park H.-J."/>
            <person name="Ramirez L."/>
            <person name="Alfaro M."/>
            <person name="Sun H."/>
            <person name="Tritt A."/>
            <person name="Yoshinaga Y."/>
            <person name="Zwiers L.-H."/>
            <person name="Turgeon B."/>
            <person name="Goodwin S."/>
            <person name="Spatafora J."/>
            <person name="Crous P."/>
            <person name="Grigoriev I."/>
        </authorList>
    </citation>
    <scope>NUCLEOTIDE SEQUENCE</scope>
    <source>
        <strain evidence="11">CBS 269.34</strain>
    </source>
</reference>
<dbReference type="Proteomes" id="UP000799750">
    <property type="component" value="Unassembled WGS sequence"/>
</dbReference>
<dbReference type="SMART" id="SM00184">
    <property type="entry name" value="RING"/>
    <property type="match status" value="1"/>
</dbReference>
<evidence type="ECO:0000256" key="1">
    <source>
        <dbReference type="ARBA" id="ARBA00000900"/>
    </source>
</evidence>
<dbReference type="GO" id="GO:0016567">
    <property type="term" value="P:protein ubiquitination"/>
    <property type="evidence" value="ECO:0007669"/>
    <property type="project" value="UniProtKB-ARBA"/>
</dbReference>
<evidence type="ECO:0000259" key="10">
    <source>
        <dbReference type="PROSITE" id="PS50089"/>
    </source>
</evidence>
<dbReference type="EC" id="2.3.2.27" evidence="2"/>
<comment type="catalytic activity">
    <reaction evidence="1">
        <text>S-ubiquitinyl-[E2 ubiquitin-conjugating enzyme]-L-cysteine + [acceptor protein]-L-lysine = [E2 ubiquitin-conjugating enzyme]-L-cysteine + N(6)-ubiquitinyl-[acceptor protein]-L-lysine.</text>
        <dbReference type="EC" id="2.3.2.27"/>
    </reaction>
</comment>
<dbReference type="GO" id="GO:0006511">
    <property type="term" value="P:ubiquitin-dependent protein catabolic process"/>
    <property type="evidence" value="ECO:0007669"/>
    <property type="project" value="TreeGrafter"/>
</dbReference>
<evidence type="ECO:0000256" key="2">
    <source>
        <dbReference type="ARBA" id="ARBA00012483"/>
    </source>
</evidence>
<keyword evidence="7" id="KW-0862">Zinc</keyword>
<evidence type="ECO:0000313" key="11">
    <source>
        <dbReference type="EMBL" id="KAF2502474.1"/>
    </source>
</evidence>
<evidence type="ECO:0000256" key="5">
    <source>
        <dbReference type="ARBA" id="ARBA00022771"/>
    </source>
</evidence>
<dbReference type="SUPFAM" id="SSF57850">
    <property type="entry name" value="RING/U-box"/>
    <property type="match status" value="1"/>
</dbReference>
<dbReference type="InterPro" id="IPR013083">
    <property type="entry name" value="Znf_RING/FYVE/PHD"/>
</dbReference>
<dbReference type="EMBL" id="MU004181">
    <property type="protein sequence ID" value="KAF2502474.1"/>
    <property type="molecule type" value="Genomic_DNA"/>
</dbReference>
<feature type="region of interest" description="Disordered" evidence="9">
    <location>
        <begin position="49"/>
        <end position="97"/>
    </location>
</feature>
<evidence type="ECO:0000256" key="6">
    <source>
        <dbReference type="ARBA" id="ARBA00022786"/>
    </source>
</evidence>
<dbReference type="GO" id="GO:0061630">
    <property type="term" value="F:ubiquitin protein ligase activity"/>
    <property type="evidence" value="ECO:0007669"/>
    <property type="project" value="UniProtKB-EC"/>
</dbReference>
<dbReference type="PANTHER" id="PTHR45931:SF3">
    <property type="entry name" value="RING ZINC FINGER-CONTAINING PROTEIN"/>
    <property type="match status" value="1"/>
</dbReference>
<dbReference type="AlphaFoldDB" id="A0A6A6RDC7"/>
<feature type="region of interest" description="Disordered" evidence="9">
    <location>
        <begin position="146"/>
        <end position="172"/>
    </location>
</feature>
<dbReference type="PANTHER" id="PTHR45931">
    <property type="entry name" value="SI:CH211-59O9.10"/>
    <property type="match status" value="1"/>
</dbReference>
<feature type="compositionally biased region" description="Low complexity" evidence="9">
    <location>
        <begin position="364"/>
        <end position="386"/>
    </location>
</feature>
<dbReference type="PROSITE" id="PS50089">
    <property type="entry name" value="ZF_RING_2"/>
    <property type="match status" value="1"/>
</dbReference>
<sequence length="457" mass="49296">MDPPPQQPAQQPQTTARDMVFCHECENEWYRDEHGLSCPECQSDFTEIIEDDNDPRNATMADSDDDGPPPLSAFHHHNPWNAPDPDEDDINQLHWRAGPDNFTVEGVIIRDGSSTRRVDPLGHDLHNPVARNFATMLQNIVGGLGQQNASERPRGSPSPGQGLNDRFSGTLPGGNRFTYQRTVRLHPPDGTHPGTHLDPSGDDLNGLMEHLLGAAMGGTPGHTHPPSGQPGEFGQPPINPLAAIFAQLMNPGMAAPGDFVYSQEALDRIISQLMEQNTSNAPGPATPEAIGSLPKKQVTMEDLGPDGRAECSICMDEVTVGEEVTQLPCHHWFHQPCVAMWLGEHDTCPHCRKGIMDNDKPKESTNSSNSTAAASSGSSGAPATPSRQQMPGTFGAGTEENPFVVPETPEQSRLHAQQDQRSSSERQPSPHSVHSDGDAASGGLGERIRRGLFGAPR</sequence>
<evidence type="ECO:0000256" key="8">
    <source>
        <dbReference type="PROSITE-ProRule" id="PRU00175"/>
    </source>
</evidence>
<evidence type="ECO:0000256" key="7">
    <source>
        <dbReference type="ARBA" id="ARBA00022833"/>
    </source>
</evidence>
<keyword evidence="6" id="KW-0833">Ubl conjugation pathway</keyword>
<feature type="region of interest" description="Disordered" evidence="9">
    <location>
        <begin position="359"/>
        <end position="457"/>
    </location>
</feature>
<dbReference type="Pfam" id="PF13639">
    <property type="entry name" value="zf-RING_2"/>
    <property type="match status" value="1"/>
</dbReference>
<dbReference type="GO" id="GO:0008270">
    <property type="term" value="F:zinc ion binding"/>
    <property type="evidence" value="ECO:0007669"/>
    <property type="project" value="UniProtKB-KW"/>
</dbReference>
<dbReference type="OrthoDB" id="8062037at2759"/>
<evidence type="ECO:0000256" key="4">
    <source>
        <dbReference type="ARBA" id="ARBA00022723"/>
    </source>
</evidence>
<gene>
    <name evidence="11" type="ORF">BU16DRAFT_9922</name>
</gene>
<dbReference type="GO" id="GO:0005634">
    <property type="term" value="C:nucleus"/>
    <property type="evidence" value="ECO:0007669"/>
    <property type="project" value="TreeGrafter"/>
</dbReference>
<dbReference type="FunFam" id="3.30.40.10:FF:000127">
    <property type="entry name" value="E3 ubiquitin-protein ligase RNF181"/>
    <property type="match status" value="1"/>
</dbReference>
<evidence type="ECO:0000313" key="12">
    <source>
        <dbReference type="Proteomes" id="UP000799750"/>
    </source>
</evidence>
<feature type="compositionally biased region" description="Basic and acidic residues" evidence="9">
    <location>
        <begin position="410"/>
        <end position="424"/>
    </location>
</feature>
<accession>A0A6A6RDC7</accession>
<proteinExistence type="predicted"/>
<dbReference type="InterPro" id="IPR051834">
    <property type="entry name" value="RING_finger_E3_ligase"/>
</dbReference>